<dbReference type="AlphaFoldDB" id="A0A9P7C4L6"/>
<feature type="region of interest" description="Disordered" evidence="1">
    <location>
        <begin position="1"/>
        <end position="147"/>
    </location>
</feature>
<name>A0A9P7C4L6_9FUNG</name>
<comment type="caution">
    <text evidence="2">The sequence shown here is derived from an EMBL/GenBank/DDBJ whole genome shotgun (WGS) entry which is preliminary data.</text>
</comment>
<sequence length="147" mass="16188">MARQQLRPQGVGHQRRQHRQVQHGQRLAPAHARHHAHHGVPAVDQHGQPQEGQHRRGAAPGYESEGIVARRLAAGQAHDQVGDRPHERAAQRQRKAQHRHLAGAFAAAAGNHRQPHRGNTQSDPVMAAGAFAQHGRGQQQGEERLAR</sequence>
<feature type="compositionally biased region" description="Basic and acidic residues" evidence="1">
    <location>
        <begin position="80"/>
        <end position="90"/>
    </location>
</feature>
<evidence type="ECO:0000313" key="2">
    <source>
        <dbReference type="EMBL" id="KAG1535510.1"/>
    </source>
</evidence>
<evidence type="ECO:0000313" key="3">
    <source>
        <dbReference type="Proteomes" id="UP000740926"/>
    </source>
</evidence>
<evidence type="ECO:0000256" key="1">
    <source>
        <dbReference type="SAM" id="MobiDB-lite"/>
    </source>
</evidence>
<reference evidence="2 3" key="1">
    <citation type="journal article" date="2020" name="Microb. Genom.">
        <title>Genetic diversity of clinical and environmental Mucorales isolates obtained from an investigation of mucormycosis cases among solid organ transplant recipients.</title>
        <authorList>
            <person name="Nguyen M.H."/>
            <person name="Kaul D."/>
            <person name="Muto C."/>
            <person name="Cheng S.J."/>
            <person name="Richter R.A."/>
            <person name="Bruno V.M."/>
            <person name="Liu G."/>
            <person name="Beyhan S."/>
            <person name="Sundermann A.J."/>
            <person name="Mounaud S."/>
            <person name="Pasculle A.W."/>
            <person name="Nierman W.C."/>
            <person name="Driscoll E."/>
            <person name="Cumbie R."/>
            <person name="Clancy C.J."/>
            <person name="Dupont C.L."/>
        </authorList>
    </citation>
    <scope>NUCLEOTIDE SEQUENCE [LARGE SCALE GENOMIC DNA]</scope>
    <source>
        <strain evidence="2 3">GL24</strain>
    </source>
</reference>
<dbReference type="EMBL" id="JAANIU010008242">
    <property type="protein sequence ID" value="KAG1535510.1"/>
    <property type="molecule type" value="Genomic_DNA"/>
</dbReference>
<proteinExistence type="predicted"/>
<protein>
    <submittedName>
        <fullName evidence="2">Uncharacterized protein</fullName>
    </submittedName>
</protein>
<organism evidence="2 3">
    <name type="scientific">Rhizopus delemar</name>
    <dbReference type="NCBI Taxonomy" id="936053"/>
    <lineage>
        <taxon>Eukaryota</taxon>
        <taxon>Fungi</taxon>
        <taxon>Fungi incertae sedis</taxon>
        <taxon>Mucoromycota</taxon>
        <taxon>Mucoromycotina</taxon>
        <taxon>Mucoromycetes</taxon>
        <taxon>Mucorales</taxon>
        <taxon>Mucorineae</taxon>
        <taxon>Rhizopodaceae</taxon>
        <taxon>Rhizopus</taxon>
    </lineage>
</organism>
<feature type="compositionally biased region" description="Basic residues" evidence="1">
    <location>
        <begin position="91"/>
        <end position="101"/>
    </location>
</feature>
<gene>
    <name evidence="2" type="ORF">G6F50_015287</name>
</gene>
<accession>A0A9P7C4L6</accession>
<keyword evidence="3" id="KW-1185">Reference proteome</keyword>
<dbReference type="Proteomes" id="UP000740926">
    <property type="component" value="Unassembled WGS sequence"/>
</dbReference>